<organism evidence="2 3">
    <name type="scientific">Sulfuriferula multivorans</name>
    <dbReference type="NCBI Taxonomy" id="1559896"/>
    <lineage>
        <taxon>Bacteria</taxon>
        <taxon>Pseudomonadati</taxon>
        <taxon>Pseudomonadota</taxon>
        <taxon>Betaproteobacteria</taxon>
        <taxon>Nitrosomonadales</taxon>
        <taxon>Sulfuricellaceae</taxon>
        <taxon>Sulfuriferula</taxon>
    </lineage>
</organism>
<dbReference type="EMBL" id="JAAFGW010000116">
    <property type="protein sequence ID" value="NDP48441.1"/>
    <property type="molecule type" value="Genomic_DNA"/>
</dbReference>
<evidence type="ECO:0000256" key="1">
    <source>
        <dbReference type="SAM" id="SignalP"/>
    </source>
</evidence>
<sequence>MKQFATIFLTAILTYSPAYAMKMVDAPDAKNSAMQSTPVQQNGKVDAIYAGASKIVIKGETYAYNPLTTVVTLNGKRVTISDVRMGDTVQFQATAQGANTPFLLATINIQRQ</sequence>
<feature type="chain" id="PRO_5029019341" description="DUF5666 domain-containing protein" evidence="1">
    <location>
        <begin position="21"/>
        <end position="112"/>
    </location>
</feature>
<gene>
    <name evidence="2" type="ORF">GZ085_08650</name>
</gene>
<keyword evidence="1" id="KW-0732">Signal</keyword>
<feature type="signal peptide" evidence="1">
    <location>
        <begin position="1"/>
        <end position="20"/>
    </location>
</feature>
<protein>
    <recommendedName>
        <fullName evidence="4">DUF5666 domain-containing protein</fullName>
    </recommendedName>
</protein>
<evidence type="ECO:0000313" key="2">
    <source>
        <dbReference type="EMBL" id="NDP48441.1"/>
    </source>
</evidence>
<name>A0A7C9NT61_9PROT</name>
<reference evidence="2 3" key="1">
    <citation type="submission" date="2019-09" db="EMBL/GenBank/DDBJ databases">
        <title>H2 Metabolism Revealed by Metagenomic Analysis in Subglacial Sediment of East Antarctica.</title>
        <authorList>
            <person name="Yang Z."/>
            <person name="Zhang Y."/>
            <person name="Lv Y."/>
            <person name="Yan W."/>
            <person name="Xiao X."/>
            <person name="Sun B."/>
            <person name="Ma H."/>
        </authorList>
    </citation>
    <scope>NUCLEOTIDE SEQUENCE [LARGE SCALE GENOMIC DNA]</scope>
    <source>
        <strain evidence="2">Bin2_2</strain>
    </source>
</reference>
<dbReference type="AlphaFoldDB" id="A0A7C9NT61"/>
<comment type="caution">
    <text evidence="2">The sequence shown here is derived from an EMBL/GenBank/DDBJ whole genome shotgun (WGS) entry which is preliminary data.</text>
</comment>
<evidence type="ECO:0000313" key="3">
    <source>
        <dbReference type="Proteomes" id="UP000483432"/>
    </source>
</evidence>
<dbReference type="Proteomes" id="UP000483432">
    <property type="component" value="Unassembled WGS sequence"/>
</dbReference>
<proteinExistence type="predicted"/>
<evidence type="ECO:0008006" key="4">
    <source>
        <dbReference type="Google" id="ProtNLM"/>
    </source>
</evidence>
<accession>A0A7C9NT61</accession>